<keyword evidence="6" id="KW-1185">Reference proteome</keyword>
<dbReference type="Pfam" id="PF01400">
    <property type="entry name" value="Astacin"/>
    <property type="match status" value="2"/>
</dbReference>
<name>A0A183IC87_9BILA</name>
<dbReference type="Proteomes" id="UP000270296">
    <property type="component" value="Unassembled WGS sequence"/>
</dbReference>
<evidence type="ECO:0000256" key="1">
    <source>
        <dbReference type="ARBA" id="ARBA00023157"/>
    </source>
</evidence>
<keyword evidence="2 3" id="KW-0479">Metal-binding</keyword>
<evidence type="ECO:0000259" key="4">
    <source>
        <dbReference type="PROSITE" id="PS51864"/>
    </source>
</evidence>
<dbReference type="SUPFAM" id="SSF55486">
    <property type="entry name" value="Metalloproteases ('zincins'), catalytic domain"/>
    <property type="match status" value="2"/>
</dbReference>
<dbReference type="CDD" id="cd04280">
    <property type="entry name" value="ZnMc_astacin_like"/>
    <property type="match status" value="2"/>
</dbReference>
<dbReference type="PANTHER" id="PTHR10127">
    <property type="entry name" value="DISCOIDIN, CUB, EGF, LAMININ , AND ZINC METALLOPROTEASE DOMAIN CONTAINING"/>
    <property type="match status" value="1"/>
</dbReference>
<dbReference type="PROSITE" id="PS51864">
    <property type="entry name" value="ASTACIN"/>
    <property type="match status" value="2"/>
</dbReference>
<comment type="cofactor">
    <cofactor evidence="2 3">
        <name>Zn(2+)</name>
        <dbReference type="ChEBI" id="CHEBI:29105"/>
    </cofactor>
    <text evidence="2 3">Binds 1 zinc ion per subunit.</text>
</comment>
<dbReference type="EC" id="3.4.24.-" evidence="3"/>
<keyword evidence="2 3" id="KW-0645">Protease</keyword>
<dbReference type="GO" id="GO:0006508">
    <property type="term" value="P:proteolysis"/>
    <property type="evidence" value="ECO:0007669"/>
    <property type="project" value="UniProtKB-KW"/>
</dbReference>
<organism evidence="7">
    <name type="scientific">Soboliphyme baturini</name>
    <dbReference type="NCBI Taxonomy" id="241478"/>
    <lineage>
        <taxon>Eukaryota</taxon>
        <taxon>Metazoa</taxon>
        <taxon>Ecdysozoa</taxon>
        <taxon>Nematoda</taxon>
        <taxon>Enoplea</taxon>
        <taxon>Dorylaimia</taxon>
        <taxon>Dioctophymatida</taxon>
        <taxon>Dioctophymatoidea</taxon>
        <taxon>Soboliphymatidae</taxon>
        <taxon>Soboliphyme</taxon>
    </lineage>
</organism>
<comment type="caution">
    <text evidence="2">Lacks conserved residue(s) required for the propagation of feature annotation.</text>
</comment>
<feature type="domain" description="Peptidase M12A" evidence="4">
    <location>
        <begin position="1"/>
        <end position="159"/>
    </location>
</feature>
<feature type="binding site" evidence="2">
    <location>
        <position position="299"/>
    </location>
    <ligand>
        <name>Zn(2+)</name>
        <dbReference type="ChEBI" id="CHEBI:29105"/>
        <note>catalytic</note>
    </ligand>
</feature>
<feature type="binding site" evidence="2">
    <location>
        <position position="303"/>
    </location>
    <ligand>
        <name>Zn(2+)</name>
        <dbReference type="ChEBI" id="CHEBI:29105"/>
        <note>catalytic</note>
    </ligand>
</feature>
<accession>A0A183IC87</accession>
<dbReference type="AlphaFoldDB" id="A0A183IC87"/>
<dbReference type="InterPro" id="IPR001506">
    <property type="entry name" value="Peptidase_M12A"/>
</dbReference>
<dbReference type="InterPro" id="IPR006026">
    <property type="entry name" value="Peptidase_Metallo"/>
</dbReference>
<protein>
    <recommendedName>
        <fullName evidence="3">Metalloendopeptidase</fullName>
        <ecNumber evidence="3">3.4.24.-</ecNumber>
    </recommendedName>
</protein>
<evidence type="ECO:0000256" key="2">
    <source>
        <dbReference type="PROSITE-ProRule" id="PRU01211"/>
    </source>
</evidence>
<feature type="domain" description="Peptidase M12A" evidence="4">
    <location>
        <begin position="210"/>
        <end position="401"/>
    </location>
</feature>
<gene>
    <name evidence="5" type="ORF">SBAD_LOCUS1231</name>
</gene>
<keyword evidence="1" id="KW-1015">Disulfide bond</keyword>
<feature type="binding site" evidence="2">
    <location>
        <position position="309"/>
    </location>
    <ligand>
        <name>Zn(2+)</name>
        <dbReference type="ChEBI" id="CHEBI:29105"/>
        <note>catalytic</note>
    </ligand>
</feature>
<feature type="binding site" evidence="2">
    <location>
        <position position="57"/>
    </location>
    <ligand>
        <name>Zn(2+)</name>
        <dbReference type="ChEBI" id="CHEBI:29105"/>
        <note>catalytic</note>
    </ligand>
</feature>
<dbReference type="GO" id="GO:0004222">
    <property type="term" value="F:metalloendopeptidase activity"/>
    <property type="evidence" value="ECO:0007669"/>
    <property type="project" value="UniProtKB-UniRule"/>
</dbReference>
<keyword evidence="2 3" id="KW-0862">Zinc</keyword>
<dbReference type="EMBL" id="UZAM01006756">
    <property type="protein sequence ID" value="VDO93653.1"/>
    <property type="molecule type" value="Genomic_DNA"/>
</dbReference>
<dbReference type="GO" id="GO:0008270">
    <property type="term" value="F:zinc ion binding"/>
    <property type="evidence" value="ECO:0007669"/>
    <property type="project" value="UniProtKB-UniRule"/>
</dbReference>
<dbReference type="Gene3D" id="3.40.390.10">
    <property type="entry name" value="Collagenase (Catalytic Domain)"/>
    <property type="match status" value="2"/>
</dbReference>
<feature type="binding site" evidence="2">
    <location>
        <position position="61"/>
    </location>
    <ligand>
        <name>Zn(2+)</name>
        <dbReference type="ChEBI" id="CHEBI:29105"/>
        <note>catalytic</note>
    </ligand>
</feature>
<feature type="active site" evidence="2">
    <location>
        <position position="300"/>
    </location>
</feature>
<proteinExistence type="predicted"/>
<keyword evidence="2 3" id="KW-0378">Hydrolase</keyword>
<feature type="binding site" evidence="2">
    <location>
        <position position="67"/>
    </location>
    <ligand>
        <name>Zn(2+)</name>
        <dbReference type="ChEBI" id="CHEBI:29105"/>
        <note>catalytic</note>
    </ligand>
</feature>
<dbReference type="InterPro" id="IPR024079">
    <property type="entry name" value="MetalloPept_cat_dom_sf"/>
</dbReference>
<dbReference type="InterPro" id="IPR034035">
    <property type="entry name" value="Astacin-like_dom"/>
</dbReference>
<reference evidence="5 6" key="2">
    <citation type="submission" date="2018-11" db="EMBL/GenBank/DDBJ databases">
        <authorList>
            <consortium name="Pathogen Informatics"/>
        </authorList>
    </citation>
    <scope>NUCLEOTIDE SEQUENCE [LARGE SCALE GENOMIC DNA]</scope>
</reference>
<evidence type="ECO:0000313" key="6">
    <source>
        <dbReference type="Proteomes" id="UP000270296"/>
    </source>
</evidence>
<dbReference type="OrthoDB" id="291007at2759"/>
<feature type="active site" evidence="2">
    <location>
        <position position="58"/>
    </location>
</feature>
<evidence type="ECO:0000313" key="5">
    <source>
        <dbReference type="EMBL" id="VDO93653.1"/>
    </source>
</evidence>
<evidence type="ECO:0000256" key="3">
    <source>
        <dbReference type="RuleBase" id="RU361183"/>
    </source>
</evidence>
<dbReference type="PRINTS" id="PR00480">
    <property type="entry name" value="ASTACIN"/>
</dbReference>
<evidence type="ECO:0000313" key="7">
    <source>
        <dbReference type="WBParaSite" id="SBAD_0000128101-mRNA-1"/>
    </source>
</evidence>
<reference evidence="7" key="1">
    <citation type="submission" date="2016-06" db="UniProtKB">
        <authorList>
            <consortium name="WormBaseParasite"/>
        </authorList>
    </citation>
    <scope>IDENTIFICATION</scope>
</reference>
<dbReference type="SMART" id="SM00235">
    <property type="entry name" value="ZnMc"/>
    <property type="match status" value="2"/>
</dbReference>
<dbReference type="WBParaSite" id="SBAD_0000128101-mRNA-1">
    <property type="protein sequence ID" value="SBAD_0000128101-mRNA-1"/>
    <property type="gene ID" value="SBAD_0000128101"/>
</dbReference>
<dbReference type="PANTHER" id="PTHR10127:SF829">
    <property type="entry name" value="ZINC METALLOPROTEINASE NAS-6"/>
    <property type="match status" value="1"/>
</dbReference>
<keyword evidence="2 3" id="KW-0482">Metalloprotease</keyword>
<sequence length="444" mass="51033">MVEISSHSCVRFIPRTKQTSYLRIYAGDGCYSMVGRVGGEQGVSLGKGCDFVEIIIHELMHALGFWHEQSRPDRDNYVIINWQNIQPSETDQFKTNDPIVVDTLGQGYDYDSIMHYNSMAFSKNGMETIMARTGGVRIGDNLKLSRTDITKLNLLYNCYYKIPSMMRLLPWRFGTRGFWPQDRFEDDIIGMDFYDAYRSELLNERPYSRTAVKNKNLLWPNGVVAYVFDNRLGYHQRLIRQAMDRIESVSCVRFVQRTRQSDYLYIFPGDGCYSMVGKAGGKQPLSLGPGCYYFEVAEHELMHGIGFWHEHGRPDRDKYVQILMQNVDRRESSQFGKNDPMVVDTLDEDYDYRSIMHYGQKTFSANGLDTIVPRVSGVPIGIAKDLSITDIRKINKLYNCKSKEIVSTPAQLIATTPASSATTQPGKYYYSNYSMLRIINYIFG</sequence>